<dbReference type="EC" id="5.2.1.8" evidence="5"/>
<evidence type="ECO:0000256" key="3">
    <source>
        <dbReference type="ARBA" id="ARBA00023235"/>
    </source>
</evidence>
<dbReference type="FunFam" id="2.60.200.20:FF:000019">
    <property type="entry name" value="Nuclear inhibitor of protein phosphatase"/>
    <property type="match status" value="1"/>
</dbReference>
<accession>A0A6A7G6Y3</accession>
<dbReference type="GO" id="GO:0005634">
    <property type="term" value="C:nucleus"/>
    <property type="evidence" value="ECO:0007669"/>
    <property type="project" value="TreeGrafter"/>
</dbReference>
<reference evidence="9" key="1">
    <citation type="submission" date="2017-11" db="EMBL/GenBank/DDBJ databases">
        <title>The sensing device of the deep-sea amphipod.</title>
        <authorList>
            <person name="Kobayashi H."/>
            <person name="Nagahama T."/>
            <person name="Arai W."/>
            <person name="Sasagawa Y."/>
            <person name="Umeda M."/>
            <person name="Hayashi T."/>
            <person name="Nikaido I."/>
            <person name="Watanabe H."/>
            <person name="Oguri K."/>
            <person name="Kitazato H."/>
            <person name="Fujioka K."/>
            <person name="Kido Y."/>
            <person name="Takami H."/>
        </authorList>
    </citation>
    <scope>NUCLEOTIDE SEQUENCE</scope>
    <source>
        <tissue evidence="9">Whole body</tissue>
    </source>
</reference>
<dbReference type="SUPFAM" id="SSF49879">
    <property type="entry name" value="SMAD/FHA domain"/>
    <property type="match status" value="1"/>
</dbReference>
<dbReference type="PROSITE" id="PS50006">
    <property type="entry name" value="FHA_DOMAIN"/>
    <property type="match status" value="1"/>
</dbReference>
<dbReference type="Pfam" id="PF00639">
    <property type="entry name" value="Rotamase"/>
    <property type="match status" value="1"/>
</dbReference>
<dbReference type="InterPro" id="IPR046357">
    <property type="entry name" value="PPIase_dom_sf"/>
</dbReference>
<dbReference type="Gene3D" id="2.60.200.20">
    <property type="match status" value="1"/>
</dbReference>
<dbReference type="SUPFAM" id="SSF54534">
    <property type="entry name" value="FKBP-like"/>
    <property type="match status" value="1"/>
</dbReference>
<organism evidence="9">
    <name type="scientific">Hirondellea gigas</name>
    <dbReference type="NCBI Taxonomy" id="1518452"/>
    <lineage>
        <taxon>Eukaryota</taxon>
        <taxon>Metazoa</taxon>
        <taxon>Ecdysozoa</taxon>
        <taxon>Arthropoda</taxon>
        <taxon>Crustacea</taxon>
        <taxon>Multicrustacea</taxon>
        <taxon>Malacostraca</taxon>
        <taxon>Eumalacostraca</taxon>
        <taxon>Peracarida</taxon>
        <taxon>Amphipoda</taxon>
        <taxon>Amphilochidea</taxon>
        <taxon>Lysianassida</taxon>
        <taxon>Lysianassidira</taxon>
        <taxon>Lysianassoidea</taxon>
        <taxon>Lysianassidae</taxon>
        <taxon>Hirondellea</taxon>
    </lineage>
</organism>
<evidence type="ECO:0000256" key="2">
    <source>
        <dbReference type="ARBA" id="ARBA00023110"/>
    </source>
</evidence>
<name>A0A6A7G6Y3_9CRUS</name>
<dbReference type="InterPro" id="IPR051370">
    <property type="entry name" value="PPIase_Pin1"/>
</dbReference>
<evidence type="ECO:0000256" key="6">
    <source>
        <dbReference type="SAM" id="MobiDB-lite"/>
    </source>
</evidence>
<dbReference type="FunFam" id="3.10.50.40:FF:000010">
    <property type="entry name" value="Peptidyl-prolyl cis-trans isomerase Pin1"/>
    <property type="match status" value="1"/>
</dbReference>
<evidence type="ECO:0000256" key="1">
    <source>
        <dbReference type="ARBA" id="ARBA00000971"/>
    </source>
</evidence>
<protein>
    <recommendedName>
        <fullName evidence="5">Peptidyl-prolyl cis-trans isomerase</fullName>
        <ecNumber evidence="5">5.2.1.8</ecNumber>
    </recommendedName>
</protein>
<dbReference type="SMART" id="SM00240">
    <property type="entry name" value="FHA"/>
    <property type="match status" value="1"/>
</dbReference>
<dbReference type="GO" id="GO:0005829">
    <property type="term" value="C:cytosol"/>
    <property type="evidence" value="ECO:0007669"/>
    <property type="project" value="TreeGrafter"/>
</dbReference>
<evidence type="ECO:0000259" key="8">
    <source>
        <dbReference type="PROSITE" id="PS50198"/>
    </source>
</evidence>
<evidence type="ECO:0000256" key="5">
    <source>
        <dbReference type="RuleBase" id="RU363014"/>
    </source>
</evidence>
<dbReference type="Gene3D" id="3.10.50.40">
    <property type="match status" value="1"/>
</dbReference>
<dbReference type="EMBL" id="IACT01007536">
    <property type="protein sequence ID" value="LAC26650.1"/>
    <property type="molecule type" value="mRNA"/>
</dbReference>
<sequence length="281" mass="32599">MDSKADEYQPPSWACEPSLRSCCLKVTKNGSVIDKVRDVSQQICTVFGRNVKLCDVILQHPSISRQHASILHGSSGNMYIIDLGSSHGTFINKKRLDAKRRQVLRDHDKIRFGASTRTYVVVLKDDDWDEQENFESHSRSNGRKRREKDRTRTFDRNDRRSKRQKQEKDLETVRCRHILVKHIESRRPKSWKDMAVTRSKEDAMDMVKDYREQINSREVSFVELAKKESDCNSHSDGGDLGRFGRGKMQKPFEEAAFNLAIDELSYPIETQSGIHLILRTE</sequence>
<keyword evidence="3 4" id="KW-0413">Isomerase</keyword>
<dbReference type="PANTHER" id="PTHR10657">
    <property type="entry name" value="PEPTIDYL-PROLYL CIS-TRANS ISOMERASE"/>
    <property type="match status" value="1"/>
</dbReference>
<keyword evidence="2 4" id="KW-0697">Rotamase</keyword>
<proteinExistence type="evidence at transcript level"/>
<feature type="compositionally biased region" description="Basic and acidic residues" evidence="6">
    <location>
        <begin position="148"/>
        <end position="169"/>
    </location>
</feature>
<evidence type="ECO:0000259" key="7">
    <source>
        <dbReference type="PROSITE" id="PS50006"/>
    </source>
</evidence>
<evidence type="ECO:0000313" key="9">
    <source>
        <dbReference type="EMBL" id="LAC26650.1"/>
    </source>
</evidence>
<evidence type="ECO:0000256" key="4">
    <source>
        <dbReference type="PROSITE-ProRule" id="PRU00278"/>
    </source>
</evidence>
<dbReference type="Pfam" id="PF00498">
    <property type="entry name" value="FHA"/>
    <property type="match status" value="1"/>
</dbReference>
<dbReference type="AlphaFoldDB" id="A0A6A7G6Y3"/>
<dbReference type="PANTHER" id="PTHR10657:SF4">
    <property type="entry name" value="PEPTIDYL-PROLYL CIS-TRANS ISOMERASE-RELATED"/>
    <property type="match status" value="1"/>
</dbReference>
<feature type="domain" description="PpiC" evidence="8">
    <location>
        <begin position="170"/>
        <end position="281"/>
    </location>
</feature>
<dbReference type="PROSITE" id="PS50198">
    <property type="entry name" value="PPIC_PPIASE_2"/>
    <property type="match status" value="1"/>
</dbReference>
<feature type="domain" description="FHA" evidence="7">
    <location>
        <begin position="45"/>
        <end position="96"/>
    </location>
</feature>
<dbReference type="InterPro" id="IPR008984">
    <property type="entry name" value="SMAD_FHA_dom_sf"/>
</dbReference>
<dbReference type="InterPro" id="IPR000297">
    <property type="entry name" value="PPIase_PpiC"/>
</dbReference>
<feature type="region of interest" description="Disordered" evidence="6">
    <location>
        <begin position="132"/>
        <end position="169"/>
    </location>
</feature>
<dbReference type="InterPro" id="IPR000253">
    <property type="entry name" value="FHA_dom"/>
</dbReference>
<dbReference type="GO" id="GO:0003755">
    <property type="term" value="F:peptidyl-prolyl cis-trans isomerase activity"/>
    <property type="evidence" value="ECO:0007669"/>
    <property type="project" value="UniProtKB-UniRule"/>
</dbReference>
<comment type="catalytic activity">
    <reaction evidence="1 5">
        <text>[protein]-peptidylproline (omega=180) = [protein]-peptidylproline (omega=0)</text>
        <dbReference type="Rhea" id="RHEA:16237"/>
        <dbReference type="Rhea" id="RHEA-COMP:10747"/>
        <dbReference type="Rhea" id="RHEA-COMP:10748"/>
        <dbReference type="ChEBI" id="CHEBI:83833"/>
        <dbReference type="ChEBI" id="CHEBI:83834"/>
        <dbReference type="EC" id="5.2.1.8"/>
    </reaction>
</comment>